<keyword evidence="2 4" id="KW-0238">DNA-binding</keyword>
<dbReference type="Gene3D" id="1.10.357.10">
    <property type="entry name" value="Tetracycline Repressor, domain 2"/>
    <property type="match status" value="1"/>
</dbReference>
<dbReference type="EMBL" id="LZIT01000215">
    <property type="protein sequence ID" value="OBG34382.1"/>
    <property type="molecule type" value="Genomic_DNA"/>
</dbReference>
<evidence type="ECO:0000313" key="6">
    <source>
        <dbReference type="EMBL" id="OBG34382.1"/>
    </source>
</evidence>
<comment type="caution">
    <text evidence="6">The sequence shown here is derived from an EMBL/GenBank/DDBJ whole genome shotgun (WGS) entry which is preliminary data.</text>
</comment>
<evidence type="ECO:0000256" key="1">
    <source>
        <dbReference type="ARBA" id="ARBA00023015"/>
    </source>
</evidence>
<evidence type="ECO:0000256" key="4">
    <source>
        <dbReference type="PROSITE-ProRule" id="PRU00335"/>
    </source>
</evidence>
<dbReference type="Proteomes" id="UP000092086">
    <property type="component" value="Unassembled WGS sequence"/>
</dbReference>
<dbReference type="InterPro" id="IPR049484">
    <property type="entry name" value="Rv0078-like_C"/>
</dbReference>
<dbReference type="AlphaFoldDB" id="A0ABD6P0S7"/>
<proteinExistence type="predicted"/>
<dbReference type="GO" id="GO:0006355">
    <property type="term" value="P:regulation of DNA-templated transcription"/>
    <property type="evidence" value="ECO:0007669"/>
    <property type="project" value="UniProtKB-ARBA"/>
</dbReference>
<dbReference type="InterPro" id="IPR050109">
    <property type="entry name" value="HTH-type_TetR-like_transc_reg"/>
</dbReference>
<evidence type="ECO:0000313" key="7">
    <source>
        <dbReference type="Proteomes" id="UP000092086"/>
    </source>
</evidence>
<dbReference type="PANTHER" id="PTHR30055">
    <property type="entry name" value="HTH-TYPE TRANSCRIPTIONAL REGULATOR RUTR"/>
    <property type="match status" value="1"/>
</dbReference>
<dbReference type="PANTHER" id="PTHR30055:SF234">
    <property type="entry name" value="HTH-TYPE TRANSCRIPTIONAL REGULATOR BETI"/>
    <property type="match status" value="1"/>
</dbReference>
<feature type="DNA-binding region" description="H-T-H motif" evidence="4">
    <location>
        <begin position="40"/>
        <end position="59"/>
    </location>
</feature>
<dbReference type="Pfam" id="PF00440">
    <property type="entry name" value="TetR_N"/>
    <property type="match status" value="1"/>
</dbReference>
<dbReference type="SUPFAM" id="SSF46689">
    <property type="entry name" value="Homeodomain-like"/>
    <property type="match status" value="1"/>
</dbReference>
<dbReference type="PROSITE" id="PS50977">
    <property type="entry name" value="HTH_TETR_2"/>
    <property type="match status" value="1"/>
</dbReference>
<evidence type="ECO:0000259" key="5">
    <source>
        <dbReference type="PROSITE" id="PS50977"/>
    </source>
</evidence>
<reference evidence="6 7" key="1">
    <citation type="submission" date="2016-06" db="EMBL/GenBank/DDBJ databases">
        <authorList>
            <person name="Sutton G."/>
            <person name="Brinkac L."/>
            <person name="Sanka R."/>
            <person name="Adams M."/>
            <person name="Lau E."/>
            <person name="Sam S."/>
            <person name="Sreng N."/>
            <person name="Him V."/>
            <person name="Kerleguer A."/>
            <person name="Cheng S."/>
        </authorList>
    </citation>
    <scope>NUCLEOTIDE SEQUENCE [LARGE SCALE GENOMIC DNA]</scope>
    <source>
        <strain evidence="6 7">E2978</strain>
    </source>
</reference>
<gene>
    <name evidence="6" type="ORF">A5672_23050</name>
</gene>
<dbReference type="Pfam" id="PF21351">
    <property type="entry name" value="TetR_C_41"/>
    <property type="match status" value="1"/>
</dbReference>
<accession>A0ABD6P0S7</accession>
<organism evidence="6 7">
    <name type="scientific">Mycobacterium alsense</name>
    <dbReference type="NCBI Taxonomy" id="324058"/>
    <lineage>
        <taxon>Bacteria</taxon>
        <taxon>Bacillati</taxon>
        <taxon>Actinomycetota</taxon>
        <taxon>Actinomycetes</taxon>
        <taxon>Mycobacteriales</taxon>
        <taxon>Mycobacteriaceae</taxon>
        <taxon>Mycobacterium</taxon>
    </lineage>
</organism>
<evidence type="ECO:0000256" key="3">
    <source>
        <dbReference type="ARBA" id="ARBA00023163"/>
    </source>
</evidence>
<keyword evidence="1" id="KW-0805">Transcription regulation</keyword>
<name>A0ABD6P0S7_9MYCO</name>
<keyword evidence="3" id="KW-0804">Transcription</keyword>
<dbReference type="RefSeq" id="WP_068211978.1">
    <property type="nucleotide sequence ID" value="NZ_LZIT01000215.1"/>
</dbReference>
<protein>
    <submittedName>
        <fullName evidence="6">TetR family transcriptional regulator</fullName>
    </submittedName>
</protein>
<feature type="domain" description="HTH tetR-type" evidence="5">
    <location>
        <begin position="16"/>
        <end position="77"/>
    </location>
</feature>
<sequence>MATRGGTDEDRRARGERTRRDLIAAGRALFVDPGFFKATIGDLVSRSGVGTRGAFYHHFESKEELFHAVFREVERDLMLRSLAQPPPGRSAWERLVSGLRGFLDAAAEPEVQRIILVDGPVILCWQKLRAIQEAGSMAAIEVLVHRAIAEGSIEPQPVREFTHMLVAALEEAALLVAHAPDPDAARMSSAEVLDRLLRALTTSLPAGQ</sequence>
<dbReference type="GO" id="GO:0003677">
    <property type="term" value="F:DNA binding"/>
    <property type="evidence" value="ECO:0007669"/>
    <property type="project" value="UniProtKB-UniRule"/>
</dbReference>
<dbReference type="InterPro" id="IPR009057">
    <property type="entry name" value="Homeodomain-like_sf"/>
</dbReference>
<evidence type="ECO:0000256" key="2">
    <source>
        <dbReference type="ARBA" id="ARBA00023125"/>
    </source>
</evidence>
<dbReference type="InterPro" id="IPR001647">
    <property type="entry name" value="HTH_TetR"/>
</dbReference>